<evidence type="ECO:0000256" key="4">
    <source>
        <dbReference type="ARBA" id="ARBA00022723"/>
    </source>
</evidence>
<dbReference type="InterPro" id="IPR037214">
    <property type="entry name" value="TROVE_dom_sf"/>
</dbReference>
<dbReference type="HOGENOM" id="CLU_749421_0_0_7"/>
<evidence type="ECO:0000256" key="2">
    <source>
        <dbReference type="ARBA" id="ARBA00007814"/>
    </source>
</evidence>
<dbReference type="PATRIC" id="fig|1429438.4.peg.7170"/>
<feature type="domain" description="TROVE" evidence="8">
    <location>
        <begin position="38"/>
        <end position="369"/>
    </location>
</feature>
<evidence type="ECO:0000313" key="9">
    <source>
        <dbReference type="EMBL" id="ETW93664.1"/>
    </source>
</evidence>
<dbReference type="PANTHER" id="PTHR14202">
    <property type="entry name" value="60 KDA RIBONUCLEOPROTEIN SSA/RO"/>
    <property type="match status" value="1"/>
</dbReference>
<sequence>MEYLRDELKRRRAEVERRRFIRQRETPQHRPIPGSAQVPNSAGGYTWAVDDWTRLHRFLVLGSEGGSYYASEAKLSAENADAVLRCIAADGPRVVDTLVAVSEAGRAPKNDAALFVLALCAARGHDETRRAVIEALPRVARIGTHLFHFVAFVDALRGWGRGLRQAVGNWYNARPARDLAYQALKYQQRDGWSHREVLRLAHPKAPDEPHQTIYHWIAKGWEWVGEMPHPDVALQQIWAFERAKRAGSAEELTELIRTYRLPREAVPAHWLAKPQIWEAFARRDADDGPVAQSRHAHAFGRIDRRWSGHATRHGPADQSRMATEGPRASHCRVVSAQNLRARPRRTWSAHVAADCLRDRRPGCCLLRHV</sequence>
<dbReference type="GO" id="GO:0003723">
    <property type="term" value="F:RNA binding"/>
    <property type="evidence" value="ECO:0007669"/>
    <property type="project" value="UniProtKB-KW"/>
</dbReference>
<evidence type="ECO:0000256" key="5">
    <source>
        <dbReference type="ARBA" id="ARBA00022884"/>
    </source>
</evidence>
<keyword evidence="10" id="KW-1185">Reference proteome</keyword>
<keyword evidence="3" id="KW-0963">Cytoplasm</keyword>
<gene>
    <name evidence="9" type="ORF">ETSY1_38220</name>
</gene>
<evidence type="ECO:0000259" key="8">
    <source>
        <dbReference type="PROSITE" id="PS50988"/>
    </source>
</evidence>
<comment type="caution">
    <text evidence="9">The sequence shown here is derived from an EMBL/GenBank/DDBJ whole genome shotgun (WGS) entry which is preliminary data.</text>
</comment>
<dbReference type="Gene3D" id="3.40.50.410">
    <property type="entry name" value="von Willebrand factor, type A domain"/>
    <property type="match status" value="1"/>
</dbReference>
<dbReference type="GO" id="GO:0046872">
    <property type="term" value="F:metal ion binding"/>
    <property type="evidence" value="ECO:0007669"/>
    <property type="project" value="UniProtKB-KW"/>
</dbReference>
<evidence type="ECO:0000256" key="1">
    <source>
        <dbReference type="ARBA" id="ARBA00004496"/>
    </source>
</evidence>
<evidence type="ECO:0000256" key="6">
    <source>
        <dbReference type="ARBA" id="ARBA00023274"/>
    </source>
</evidence>
<dbReference type="PANTHER" id="PTHR14202:SF0">
    <property type="entry name" value="RNA-BINDING PROTEIN RO60"/>
    <property type="match status" value="1"/>
</dbReference>
<keyword evidence="4" id="KW-0479">Metal-binding</keyword>
<comment type="similarity">
    <text evidence="2">Belongs to the Ro 60 kDa family.</text>
</comment>
<dbReference type="SUPFAM" id="SSF140864">
    <property type="entry name" value="TROVE domain-like"/>
    <property type="match status" value="1"/>
</dbReference>
<comment type="subcellular location">
    <subcellularLocation>
        <location evidence="1">Cytoplasm</location>
    </subcellularLocation>
</comment>
<dbReference type="InterPro" id="IPR036465">
    <property type="entry name" value="vWFA_dom_sf"/>
</dbReference>
<dbReference type="PROSITE" id="PS50988">
    <property type="entry name" value="TROVE"/>
    <property type="match status" value="1"/>
</dbReference>
<dbReference type="Pfam" id="PF05731">
    <property type="entry name" value="TROVE"/>
    <property type="match status" value="1"/>
</dbReference>
<evidence type="ECO:0000256" key="7">
    <source>
        <dbReference type="SAM" id="MobiDB-lite"/>
    </source>
</evidence>
<evidence type="ECO:0000313" key="10">
    <source>
        <dbReference type="Proteomes" id="UP000019141"/>
    </source>
</evidence>
<dbReference type="GO" id="GO:1990904">
    <property type="term" value="C:ribonucleoprotein complex"/>
    <property type="evidence" value="ECO:0007669"/>
    <property type="project" value="UniProtKB-KW"/>
</dbReference>
<protein>
    <recommendedName>
        <fullName evidence="8">TROVE domain-containing protein</fullName>
    </recommendedName>
</protein>
<dbReference type="InterPro" id="IPR008858">
    <property type="entry name" value="TROVE_dom"/>
</dbReference>
<dbReference type="Proteomes" id="UP000019141">
    <property type="component" value="Unassembled WGS sequence"/>
</dbReference>
<dbReference type="EMBL" id="AZHW01001193">
    <property type="protein sequence ID" value="ETW93664.1"/>
    <property type="molecule type" value="Genomic_DNA"/>
</dbReference>
<evidence type="ECO:0000256" key="3">
    <source>
        <dbReference type="ARBA" id="ARBA00022490"/>
    </source>
</evidence>
<proteinExistence type="inferred from homology"/>
<accession>W4L6X4</accession>
<keyword evidence="6" id="KW-0687">Ribonucleoprotein</keyword>
<reference evidence="9 10" key="1">
    <citation type="journal article" date="2014" name="Nature">
        <title>An environmental bacterial taxon with a large and distinct metabolic repertoire.</title>
        <authorList>
            <person name="Wilson M.C."/>
            <person name="Mori T."/>
            <person name="Ruckert C."/>
            <person name="Uria A.R."/>
            <person name="Helf M.J."/>
            <person name="Takada K."/>
            <person name="Gernert C."/>
            <person name="Steffens U.A."/>
            <person name="Heycke N."/>
            <person name="Schmitt S."/>
            <person name="Rinke C."/>
            <person name="Helfrich E.J."/>
            <person name="Brachmann A.O."/>
            <person name="Gurgui C."/>
            <person name="Wakimoto T."/>
            <person name="Kracht M."/>
            <person name="Crusemann M."/>
            <person name="Hentschel U."/>
            <person name="Abe I."/>
            <person name="Matsunaga S."/>
            <person name="Kalinowski J."/>
            <person name="Takeyama H."/>
            <person name="Piel J."/>
        </authorList>
    </citation>
    <scope>NUCLEOTIDE SEQUENCE [LARGE SCALE GENOMIC DNA]</scope>
    <source>
        <strain evidence="10">TSY1</strain>
    </source>
</reference>
<name>W4L6X4_ENTF1</name>
<feature type="region of interest" description="Disordered" evidence="7">
    <location>
        <begin position="302"/>
        <end position="329"/>
    </location>
</feature>
<keyword evidence="5" id="KW-0694">RNA-binding</keyword>
<dbReference type="GO" id="GO:0005737">
    <property type="term" value="C:cytoplasm"/>
    <property type="evidence" value="ECO:0007669"/>
    <property type="project" value="UniProtKB-SubCell"/>
</dbReference>
<dbReference type="InterPro" id="IPR040322">
    <property type="entry name" value="TROVE2"/>
</dbReference>
<dbReference type="AlphaFoldDB" id="W4L6X4"/>
<organism evidence="9 10">
    <name type="scientific">Entotheonella factor</name>
    <dbReference type="NCBI Taxonomy" id="1429438"/>
    <lineage>
        <taxon>Bacteria</taxon>
        <taxon>Pseudomonadati</taxon>
        <taxon>Nitrospinota/Tectimicrobiota group</taxon>
        <taxon>Candidatus Tectimicrobiota</taxon>
        <taxon>Candidatus Entotheonellia</taxon>
        <taxon>Candidatus Entotheonellales</taxon>
        <taxon>Candidatus Entotheonellaceae</taxon>
        <taxon>Candidatus Entotheonella</taxon>
    </lineage>
</organism>